<accession>K9B6M3</accession>
<dbReference type="EMBL" id="AMSQ01000001">
    <property type="protein sequence ID" value="EKU50462.1"/>
    <property type="molecule type" value="Genomic_DNA"/>
</dbReference>
<sequence>MTKELVEIYAKPAAFSDSFTVGYQIYDNNEYAVLETISELGTFDSYQIRSKQEIKSYRSQTPYLKLYEEIIQFNKSNRTYDVYNLSELRPVVDNFKEACSYIQEHQLIATFVAINEENLLHAKVIDVKDESVDVELFDLERSCFDAQVNIEYEALVGIDIISAYTHMLNQVSHS</sequence>
<protein>
    <submittedName>
        <fullName evidence="1">Uncharacterized protein</fullName>
    </submittedName>
</protein>
<organism evidence="1 2">
    <name type="scientific">Staphylococcus massiliensis S46</name>
    <dbReference type="NCBI Taxonomy" id="1229783"/>
    <lineage>
        <taxon>Bacteria</taxon>
        <taxon>Bacillati</taxon>
        <taxon>Bacillota</taxon>
        <taxon>Bacilli</taxon>
        <taxon>Bacillales</taxon>
        <taxon>Staphylococcaceae</taxon>
        <taxon>Staphylococcus</taxon>
    </lineage>
</organism>
<keyword evidence="2" id="KW-1185">Reference proteome</keyword>
<comment type="caution">
    <text evidence="1">The sequence shown here is derived from an EMBL/GenBank/DDBJ whole genome shotgun (WGS) entry which is preliminary data.</text>
</comment>
<evidence type="ECO:0000313" key="1">
    <source>
        <dbReference type="EMBL" id="EKU50462.1"/>
    </source>
</evidence>
<reference evidence="1 2" key="1">
    <citation type="journal article" date="2013" name="Genome Announc.">
        <title>Genome Sequence of Staphylococcus massiliensis Strain S46, Isolated from the Surface of Healthy Human Skin.</title>
        <authorList>
            <person name="Srivastav R."/>
            <person name="Singh A."/>
            <person name="Jangir P.K."/>
            <person name="Kumari C."/>
            <person name="Muduli S."/>
            <person name="Sharma R."/>
        </authorList>
    </citation>
    <scope>NUCLEOTIDE SEQUENCE [LARGE SCALE GENOMIC DNA]</scope>
    <source>
        <strain evidence="1 2">S46</strain>
    </source>
</reference>
<dbReference type="RefSeq" id="WP_009381711.1">
    <property type="nucleotide sequence ID" value="NZ_AMSQ01000001.1"/>
</dbReference>
<dbReference type="STRING" id="1229783.C273_00535"/>
<gene>
    <name evidence="1" type="ORF">C273_00535</name>
</gene>
<proteinExistence type="predicted"/>
<name>K9B6M3_9STAP</name>
<evidence type="ECO:0000313" key="2">
    <source>
        <dbReference type="Proteomes" id="UP000009885"/>
    </source>
</evidence>
<dbReference type="AlphaFoldDB" id="K9B6M3"/>
<dbReference type="Proteomes" id="UP000009885">
    <property type="component" value="Unassembled WGS sequence"/>
</dbReference>
<dbReference type="PATRIC" id="fig|1229783.3.peg.110"/>